<dbReference type="PROSITE" id="PS00101">
    <property type="entry name" value="HEXAPEP_TRANSFERASES"/>
    <property type="match status" value="1"/>
</dbReference>
<gene>
    <name evidence="3" type="ORF">ASILVAE211_08750</name>
</gene>
<keyword evidence="2" id="KW-0677">Repeat</keyword>
<dbReference type="PANTHER" id="PTHR23416:SF78">
    <property type="entry name" value="LIPOPOLYSACCHARIDE BIOSYNTHESIS O-ACETYL TRANSFERASE WBBJ-RELATED"/>
    <property type="match status" value="1"/>
</dbReference>
<evidence type="ECO:0000313" key="3">
    <source>
        <dbReference type="EMBL" id="MCB8875266.1"/>
    </source>
</evidence>
<dbReference type="Proteomes" id="UP000708298">
    <property type="component" value="Unassembled WGS sequence"/>
</dbReference>
<protein>
    <submittedName>
        <fullName evidence="3">Acetyltransferase</fullName>
    </submittedName>
</protein>
<sequence>MEDGVWLGEEVAVMKGAVIGAGSAVGFRSVVTTTIPPNSLAVGIPARVIRDRITWR</sequence>
<dbReference type="Gene3D" id="2.160.10.10">
    <property type="entry name" value="Hexapeptide repeat proteins"/>
    <property type="match status" value="1"/>
</dbReference>
<dbReference type="SUPFAM" id="SSF51161">
    <property type="entry name" value="Trimeric LpxA-like enzymes"/>
    <property type="match status" value="1"/>
</dbReference>
<accession>A0A964DYK5</accession>
<keyword evidence="4" id="KW-1185">Reference proteome</keyword>
<dbReference type="InterPro" id="IPR011004">
    <property type="entry name" value="Trimer_LpxA-like_sf"/>
</dbReference>
<evidence type="ECO:0000256" key="2">
    <source>
        <dbReference type="ARBA" id="ARBA00022737"/>
    </source>
</evidence>
<dbReference type="AlphaFoldDB" id="A0A964DYK5"/>
<dbReference type="EMBL" id="JAESVB010000003">
    <property type="protein sequence ID" value="MCB8875266.1"/>
    <property type="molecule type" value="Genomic_DNA"/>
</dbReference>
<name>A0A964DYK5_9PROT</name>
<comment type="caution">
    <text evidence="3">The sequence shown here is derived from an EMBL/GenBank/DDBJ whole genome shotgun (WGS) entry which is preliminary data.</text>
</comment>
<organism evidence="3 4">
    <name type="scientific">Acidisoma silvae</name>
    <dbReference type="NCBI Taxonomy" id="2802396"/>
    <lineage>
        <taxon>Bacteria</taxon>
        <taxon>Pseudomonadati</taxon>
        <taxon>Pseudomonadota</taxon>
        <taxon>Alphaproteobacteria</taxon>
        <taxon>Acetobacterales</taxon>
        <taxon>Acidocellaceae</taxon>
        <taxon>Acidisoma</taxon>
    </lineage>
</organism>
<dbReference type="InterPro" id="IPR018357">
    <property type="entry name" value="Hexapep_transf_CS"/>
</dbReference>
<evidence type="ECO:0000256" key="1">
    <source>
        <dbReference type="ARBA" id="ARBA00022679"/>
    </source>
</evidence>
<reference evidence="3" key="2">
    <citation type="submission" date="2021-01" db="EMBL/GenBank/DDBJ databases">
        <authorList>
            <person name="Mieszkin S."/>
            <person name="Pouder E."/>
            <person name="Alain K."/>
        </authorList>
    </citation>
    <scope>NUCLEOTIDE SEQUENCE</scope>
    <source>
        <strain evidence="3">HW T2.11</strain>
    </source>
</reference>
<evidence type="ECO:0000313" key="4">
    <source>
        <dbReference type="Proteomes" id="UP000708298"/>
    </source>
</evidence>
<dbReference type="InterPro" id="IPR051159">
    <property type="entry name" value="Hexapeptide_acetyltransf"/>
</dbReference>
<dbReference type="GO" id="GO:0016740">
    <property type="term" value="F:transferase activity"/>
    <property type="evidence" value="ECO:0007669"/>
    <property type="project" value="UniProtKB-KW"/>
</dbReference>
<keyword evidence="1" id="KW-0808">Transferase</keyword>
<reference evidence="3" key="1">
    <citation type="journal article" date="2021" name="Microorganisms">
        <title>Acidisoma silvae sp. nov. and Acidisomacellulosilytica sp. nov., Two Acidophilic Bacteria Isolated from Decaying Wood, Hydrolyzing Cellulose and Producing Poly-3-hydroxybutyrate.</title>
        <authorList>
            <person name="Mieszkin S."/>
            <person name="Pouder E."/>
            <person name="Uroz S."/>
            <person name="Simon-Colin C."/>
            <person name="Alain K."/>
        </authorList>
    </citation>
    <scope>NUCLEOTIDE SEQUENCE</scope>
    <source>
        <strain evidence="3">HW T2.11</strain>
    </source>
</reference>
<dbReference type="PANTHER" id="PTHR23416">
    <property type="entry name" value="SIALIC ACID SYNTHASE-RELATED"/>
    <property type="match status" value="1"/>
</dbReference>
<proteinExistence type="predicted"/>